<evidence type="ECO:0000313" key="2">
    <source>
        <dbReference type="EMBL" id="QJA76202.1"/>
    </source>
</evidence>
<evidence type="ECO:0000313" key="1">
    <source>
        <dbReference type="EMBL" id="QJA57713.1"/>
    </source>
</evidence>
<accession>A0A6M3IK05</accession>
<organism evidence="1">
    <name type="scientific">viral metagenome</name>
    <dbReference type="NCBI Taxonomy" id="1070528"/>
    <lineage>
        <taxon>unclassified sequences</taxon>
        <taxon>metagenomes</taxon>
        <taxon>organismal metagenomes</taxon>
    </lineage>
</organism>
<gene>
    <name evidence="2" type="ORF">MM415A01560_0003</name>
    <name evidence="1" type="ORF">MM415B01579_0011</name>
</gene>
<sequence length="109" mass="12580">MKIYRFSIGKEKEDGDNWKSEDLTFSPLHEVEISDEVAKSIFQNHPIARLDIIQGETCAIVAKNLNDLKCVSSGMSILLDLQKNWDKQFSESEKERMTNMLDKEVQQKC</sequence>
<dbReference type="EMBL" id="MT142211">
    <property type="protein sequence ID" value="QJA76202.1"/>
    <property type="molecule type" value="Genomic_DNA"/>
</dbReference>
<dbReference type="AlphaFoldDB" id="A0A6M3IK05"/>
<protein>
    <submittedName>
        <fullName evidence="1">Uncharacterized protein</fullName>
    </submittedName>
</protein>
<reference evidence="1" key="1">
    <citation type="submission" date="2020-03" db="EMBL/GenBank/DDBJ databases">
        <title>The deep terrestrial virosphere.</title>
        <authorList>
            <person name="Holmfeldt K."/>
            <person name="Nilsson E."/>
            <person name="Simone D."/>
            <person name="Lopez-Fernandez M."/>
            <person name="Wu X."/>
            <person name="de Brujin I."/>
            <person name="Lundin D."/>
            <person name="Andersson A."/>
            <person name="Bertilsson S."/>
            <person name="Dopson M."/>
        </authorList>
    </citation>
    <scope>NUCLEOTIDE SEQUENCE</scope>
    <source>
        <strain evidence="2">MM415A01560</strain>
        <strain evidence="1">MM415B01579</strain>
    </source>
</reference>
<proteinExistence type="predicted"/>
<dbReference type="EMBL" id="MT141288">
    <property type="protein sequence ID" value="QJA57713.1"/>
    <property type="molecule type" value="Genomic_DNA"/>
</dbReference>
<name>A0A6M3IK05_9ZZZZ</name>